<dbReference type="GO" id="GO:0034515">
    <property type="term" value="C:proteasome storage granule"/>
    <property type="evidence" value="ECO:0007669"/>
    <property type="project" value="TreeGrafter"/>
</dbReference>
<reference evidence="4 5" key="2">
    <citation type="submission" date="2018-11" db="EMBL/GenBank/DDBJ databases">
        <authorList>
            <consortium name="Pathogen Informatics"/>
        </authorList>
    </citation>
    <scope>NUCLEOTIDE SEQUENCE [LARGE SCALE GENOMIC DNA]</scope>
</reference>
<evidence type="ECO:0000259" key="3">
    <source>
        <dbReference type="Pfam" id="PF18004"/>
    </source>
</evidence>
<dbReference type="InterPro" id="IPR011989">
    <property type="entry name" value="ARM-like"/>
</dbReference>
<sequence>MEAIALLEPLLSAKENFVRQGAVIAMSFILIQQTDACSPKVNEFRKTLTKMITEKGEDSITKLGAILAQGIIDAGGRNVTISLHNRSGHSDMQSVVGTFVFLQYWYWHSLAHFASLAFKPTCLIGLNANLEMPKTEFRSNAKPSTFAYPPPLEEKKKEENEKVETAVLSITNKKKMSTAEKKEKRDEAKEKEKEKEKEKDKENREEKMEVDTTSTADTTASEHKIEPKSVSIKESEPLTHNLQNPARVVRLQLKTLQMPENSRYKPLKSLSQGGIIMLRDKRAGQEKEEIVALVAAGGTRANDGKDSTEEATPHAPFEINIASY</sequence>
<dbReference type="InterPro" id="IPR040623">
    <property type="entry name" value="RPN2_C"/>
</dbReference>
<dbReference type="GO" id="GO:0008540">
    <property type="term" value="C:proteasome regulatory particle, base subcomplex"/>
    <property type="evidence" value="ECO:0007669"/>
    <property type="project" value="TreeGrafter"/>
</dbReference>
<protein>
    <submittedName>
        <fullName evidence="6">26S proteasome non-ATPase regulatory subunit 1 (inferred by orthology to a human protein)</fullName>
    </submittedName>
</protein>
<feature type="compositionally biased region" description="Basic and acidic residues" evidence="2">
    <location>
        <begin position="220"/>
        <end position="237"/>
    </location>
</feature>
<dbReference type="PANTHER" id="PTHR10943">
    <property type="entry name" value="26S PROTEASOME NON-ATPASE REGULATORY SUBUNIT"/>
    <property type="match status" value="1"/>
</dbReference>
<feature type="compositionally biased region" description="Basic and acidic residues" evidence="2">
    <location>
        <begin position="177"/>
        <end position="210"/>
    </location>
</feature>
<dbReference type="GO" id="GO:0005634">
    <property type="term" value="C:nucleus"/>
    <property type="evidence" value="ECO:0007669"/>
    <property type="project" value="TreeGrafter"/>
</dbReference>
<evidence type="ECO:0000256" key="2">
    <source>
        <dbReference type="SAM" id="MobiDB-lite"/>
    </source>
</evidence>
<dbReference type="AlphaFoldDB" id="A0A0M3K7M4"/>
<reference evidence="6" key="1">
    <citation type="submission" date="2017-02" db="UniProtKB">
        <authorList>
            <consortium name="WormBaseParasite"/>
        </authorList>
    </citation>
    <scope>IDENTIFICATION</scope>
</reference>
<organism evidence="6">
    <name type="scientific">Anisakis simplex</name>
    <name type="common">Herring worm</name>
    <dbReference type="NCBI Taxonomy" id="6269"/>
    <lineage>
        <taxon>Eukaryota</taxon>
        <taxon>Metazoa</taxon>
        <taxon>Ecdysozoa</taxon>
        <taxon>Nematoda</taxon>
        <taxon>Chromadorea</taxon>
        <taxon>Rhabditida</taxon>
        <taxon>Spirurina</taxon>
        <taxon>Ascaridomorpha</taxon>
        <taxon>Ascaridoidea</taxon>
        <taxon>Anisakidae</taxon>
        <taxon>Anisakis</taxon>
        <taxon>Anisakis simplex complex</taxon>
    </lineage>
</organism>
<dbReference type="EMBL" id="UYRR01033030">
    <property type="protein sequence ID" value="VDK57587.1"/>
    <property type="molecule type" value="Genomic_DNA"/>
</dbReference>
<feature type="region of interest" description="Disordered" evidence="2">
    <location>
        <begin position="299"/>
        <end position="324"/>
    </location>
</feature>
<proteinExistence type="predicted"/>
<name>A0A0M3K7M4_ANISI</name>
<evidence type="ECO:0000313" key="4">
    <source>
        <dbReference type="EMBL" id="VDK57587.1"/>
    </source>
</evidence>
<feature type="compositionally biased region" description="Basic and acidic residues" evidence="2">
    <location>
        <begin position="302"/>
        <end position="312"/>
    </location>
</feature>
<accession>A0A0M3K7M4</accession>
<keyword evidence="5" id="KW-1185">Reference proteome</keyword>
<dbReference type="Proteomes" id="UP000267096">
    <property type="component" value="Unassembled WGS sequence"/>
</dbReference>
<evidence type="ECO:0000313" key="6">
    <source>
        <dbReference type="WBParaSite" id="ASIM_0001696501-mRNA-1"/>
    </source>
</evidence>
<dbReference type="Pfam" id="PF18004">
    <property type="entry name" value="RPN2_C"/>
    <property type="match status" value="1"/>
</dbReference>
<evidence type="ECO:0000256" key="1">
    <source>
        <dbReference type="ARBA" id="ARBA00022737"/>
    </source>
</evidence>
<gene>
    <name evidence="4" type="ORF">ASIM_LOCUS16372</name>
</gene>
<dbReference type="WBParaSite" id="ASIM_0001696501-mRNA-1">
    <property type="protein sequence ID" value="ASIM_0001696501-mRNA-1"/>
    <property type="gene ID" value="ASIM_0001696501"/>
</dbReference>
<evidence type="ECO:0000313" key="5">
    <source>
        <dbReference type="Proteomes" id="UP000267096"/>
    </source>
</evidence>
<feature type="compositionally biased region" description="Basic and acidic residues" evidence="2">
    <location>
        <begin position="152"/>
        <end position="164"/>
    </location>
</feature>
<dbReference type="OrthoDB" id="261572at2759"/>
<feature type="domain" description="26S proteasome regulatory subunit RPN2 C-terminal" evidence="3">
    <location>
        <begin position="121"/>
        <end position="288"/>
    </location>
</feature>
<dbReference type="Gene3D" id="1.25.10.10">
    <property type="entry name" value="Leucine-rich Repeat Variant"/>
    <property type="match status" value="1"/>
</dbReference>
<keyword evidence="1" id="KW-0677">Repeat</keyword>
<feature type="region of interest" description="Disordered" evidence="2">
    <location>
        <begin position="140"/>
        <end position="244"/>
    </location>
</feature>
<dbReference type="GO" id="GO:0043161">
    <property type="term" value="P:proteasome-mediated ubiquitin-dependent protein catabolic process"/>
    <property type="evidence" value="ECO:0007669"/>
    <property type="project" value="TreeGrafter"/>
</dbReference>
<dbReference type="PANTHER" id="PTHR10943:SF2">
    <property type="entry name" value="26S PROTEASOME NON-ATPASE REGULATORY SUBUNIT 1"/>
    <property type="match status" value="1"/>
</dbReference>